<dbReference type="AlphaFoldDB" id="A0A0T6B4H9"/>
<proteinExistence type="predicted"/>
<dbReference type="InterPro" id="IPR043160">
    <property type="entry name" value="Dynein_C_barrel"/>
</dbReference>
<protein>
    <recommendedName>
        <fullName evidence="1">Dynein heavy chain C-terminal domain-containing protein</fullName>
    </recommendedName>
</protein>
<dbReference type="Gene3D" id="3.10.490.20">
    <property type="match status" value="1"/>
</dbReference>
<evidence type="ECO:0000313" key="3">
    <source>
        <dbReference type="Proteomes" id="UP000051574"/>
    </source>
</evidence>
<dbReference type="Pfam" id="PF18199">
    <property type="entry name" value="Dynein_C"/>
    <property type="match status" value="1"/>
</dbReference>
<dbReference type="InterPro" id="IPR026983">
    <property type="entry name" value="DHC"/>
</dbReference>
<name>A0A0T6B4H9_9SCAR</name>
<keyword evidence="3" id="KW-1185">Reference proteome</keyword>
<dbReference type="GO" id="GO:0007018">
    <property type="term" value="P:microtubule-based movement"/>
    <property type="evidence" value="ECO:0007669"/>
    <property type="project" value="InterPro"/>
</dbReference>
<evidence type="ECO:0000259" key="1">
    <source>
        <dbReference type="Pfam" id="PF18199"/>
    </source>
</evidence>
<accession>A0A0T6B4H9</accession>
<comment type="caution">
    <text evidence="2">The sequence shown here is derived from an EMBL/GenBank/DDBJ whole genome shotgun (WGS) entry which is preliminary data.</text>
</comment>
<gene>
    <name evidence="2" type="ORF">AMK59_4274</name>
</gene>
<dbReference type="GO" id="GO:0051959">
    <property type="term" value="F:dynein light intermediate chain binding"/>
    <property type="evidence" value="ECO:0007669"/>
    <property type="project" value="InterPro"/>
</dbReference>
<feature type="domain" description="Dynein heavy chain C-terminal" evidence="1">
    <location>
        <begin position="1"/>
        <end position="104"/>
    </location>
</feature>
<dbReference type="Proteomes" id="UP000051574">
    <property type="component" value="Unassembled WGS sequence"/>
</dbReference>
<dbReference type="GO" id="GO:0045505">
    <property type="term" value="F:dynein intermediate chain binding"/>
    <property type="evidence" value="ECO:0007669"/>
    <property type="project" value="InterPro"/>
</dbReference>
<dbReference type="PANTHER" id="PTHR22878">
    <property type="entry name" value="DYNEIN HEAVY CHAIN 6, AXONEMAL-LIKE-RELATED"/>
    <property type="match status" value="1"/>
</dbReference>
<dbReference type="Gene3D" id="1.20.1270.280">
    <property type="match status" value="1"/>
</dbReference>
<evidence type="ECO:0000313" key="2">
    <source>
        <dbReference type="EMBL" id="KRT82085.1"/>
    </source>
</evidence>
<dbReference type="PANTHER" id="PTHR22878:SF73">
    <property type="entry name" value="DYNEIN AXONEMAL HEAVY CHAIN 1"/>
    <property type="match status" value="1"/>
</dbReference>
<dbReference type="InterPro" id="IPR041228">
    <property type="entry name" value="Dynein_C"/>
</dbReference>
<sequence length="106" mass="12343">SWVNDLNDRVGFLNKWVEQGIPPAFWISGFYFPQAFLTGTLQNFARKYVVSIDTINFSFKVLDRQPKDRPSDGCVIYGLFLEGARWNPQIHLLDESFPKELYTSTY</sequence>
<dbReference type="GO" id="GO:0030286">
    <property type="term" value="C:dynein complex"/>
    <property type="evidence" value="ECO:0007669"/>
    <property type="project" value="InterPro"/>
</dbReference>
<reference evidence="2 3" key="1">
    <citation type="submission" date="2015-09" db="EMBL/GenBank/DDBJ databases">
        <title>Draft genome of the scarab beetle Oryctes borbonicus.</title>
        <authorList>
            <person name="Meyer J.M."/>
            <person name="Markov G.V."/>
            <person name="Baskaran P."/>
            <person name="Herrmann M."/>
            <person name="Sommer R.J."/>
            <person name="Roedelsperger C."/>
        </authorList>
    </citation>
    <scope>NUCLEOTIDE SEQUENCE [LARGE SCALE GENOMIC DNA]</scope>
    <source>
        <strain evidence="2">OB123</strain>
        <tissue evidence="2">Whole animal</tissue>
    </source>
</reference>
<dbReference type="EMBL" id="LJIG01009935">
    <property type="protein sequence ID" value="KRT82085.1"/>
    <property type="molecule type" value="Genomic_DNA"/>
</dbReference>
<organism evidence="2 3">
    <name type="scientific">Oryctes borbonicus</name>
    <dbReference type="NCBI Taxonomy" id="1629725"/>
    <lineage>
        <taxon>Eukaryota</taxon>
        <taxon>Metazoa</taxon>
        <taxon>Ecdysozoa</taxon>
        <taxon>Arthropoda</taxon>
        <taxon>Hexapoda</taxon>
        <taxon>Insecta</taxon>
        <taxon>Pterygota</taxon>
        <taxon>Neoptera</taxon>
        <taxon>Endopterygota</taxon>
        <taxon>Coleoptera</taxon>
        <taxon>Polyphaga</taxon>
        <taxon>Scarabaeiformia</taxon>
        <taxon>Scarabaeidae</taxon>
        <taxon>Dynastinae</taxon>
        <taxon>Oryctes</taxon>
    </lineage>
</organism>
<dbReference type="OrthoDB" id="5593012at2759"/>
<feature type="non-terminal residue" evidence="2">
    <location>
        <position position="1"/>
    </location>
</feature>